<sequence>MEEDFAPVDEQLADYTPLERPSFSNTQFRTEKIMEDKSDTSSTEDSDSSGSYGPSTKKKRKKTKLKPMIEPCEENKKKKFGVWTAGLQEDVLTDELITSCEVERNFDRTRDVESYDYSLAYKLAAENYQPPSEDGESHCDNSDISARNGRVATNSREFSLKRRYASIDHGGRRNRPFGNRSGMGDPAYKPGPKILEPLATTVNDNDEEVAKDIAAKLNEEKEDLITVLSTVKVVRILGKERSIGLFDRTKKIEEDGGMTTLQGSRRRTPGGIFLFLLKQDHNISQKEKQIIFADDRKAVLQEKKAAAARLRKLRSEELRRNLAAADGLPPLQTRKELAAKQDPMRDEDQEDVPEENVVSNPPPSPATDGRENGCVVSDNERQLTSYEDYLDLGGNEDVMDVF</sequence>
<keyword evidence="5" id="KW-0813">Transport</keyword>
<feature type="compositionally biased region" description="Basic and acidic residues" evidence="11">
    <location>
        <begin position="29"/>
        <end position="39"/>
    </location>
</feature>
<comment type="subcellular location">
    <subcellularLocation>
        <location evidence="2">Cytoplasm</location>
    </subcellularLocation>
    <subcellularLocation>
        <location evidence="1">Nucleus</location>
    </subcellularLocation>
</comment>
<keyword evidence="7" id="KW-0694">RNA-binding</keyword>
<dbReference type="GO" id="GO:0006408">
    <property type="term" value="P:snRNA export from nucleus"/>
    <property type="evidence" value="ECO:0007669"/>
    <property type="project" value="InterPro"/>
</dbReference>
<evidence type="ECO:0000256" key="9">
    <source>
        <dbReference type="ARBA" id="ARBA00023242"/>
    </source>
</evidence>
<dbReference type="GO" id="GO:0005634">
    <property type="term" value="C:nucleus"/>
    <property type="evidence" value="ECO:0007669"/>
    <property type="project" value="UniProtKB-SubCell"/>
</dbReference>
<evidence type="ECO:0000256" key="4">
    <source>
        <dbReference type="ARBA" id="ARBA00016856"/>
    </source>
</evidence>
<accession>A0A8K0P2Y0</accession>
<keyword evidence="9" id="KW-0539">Nucleus</keyword>
<evidence type="ECO:0000256" key="8">
    <source>
        <dbReference type="ARBA" id="ARBA00022927"/>
    </source>
</evidence>
<feature type="compositionally biased region" description="Basic residues" evidence="11">
    <location>
        <begin position="56"/>
        <end position="65"/>
    </location>
</feature>
<evidence type="ECO:0000256" key="7">
    <source>
        <dbReference type="ARBA" id="ARBA00022884"/>
    </source>
</evidence>
<dbReference type="PANTHER" id="PTHR13135:SF0">
    <property type="entry name" value="PHOSPHORYLATED ADAPTER RNA EXPORT PROTEIN"/>
    <property type="match status" value="1"/>
</dbReference>
<comment type="similarity">
    <text evidence="3">Belongs to the PHAX family.</text>
</comment>
<dbReference type="Gene3D" id="1.10.10.1440">
    <property type="entry name" value="PHAX RNA-binding domain"/>
    <property type="match status" value="1"/>
</dbReference>
<keyword evidence="14" id="KW-1185">Reference proteome</keyword>
<evidence type="ECO:0000313" key="13">
    <source>
        <dbReference type="EMBL" id="KAG8230478.1"/>
    </source>
</evidence>
<feature type="region of interest" description="Disordered" evidence="11">
    <location>
        <begin position="169"/>
        <end position="191"/>
    </location>
</feature>
<feature type="domain" description="Phosphorylated adapter RNA export protein RNA-binding" evidence="12">
    <location>
        <begin position="209"/>
        <end position="297"/>
    </location>
</feature>
<proteinExistence type="inferred from homology"/>
<organism evidence="13 14">
    <name type="scientific">Ladona fulva</name>
    <name type="common">Scarce chaser dragonfly</name>
    <name type="synonym">Libellula fulva</name>
    <dbReference type="NCBI Taxonomy" id="123851"/>
    <lineage>
        <taxon>Eukaryota</taxon>
        <taxon>Metazoa</taxon>
        <taxon>Ecdysozoa</taxon>
        <taxon>Arthropoda</taxon>
        <taxon>Hexapoda</taxon>
        <taxon>Insecta</taxon>
        <taxon>Pterygota</taxon>
        <taxon>Palaeoptera</taxon>
        <taxon>Odonata</taxon>
        <taxon>Epiprocta</taxon>
        <taxon>Anisoptera</taxon>
        <taxon>Libelluloidea</taxon>
        <taxon>Libellulidae</taxon>
        <taxon>Ladona</taxon>
    </lineage>
</organism>
<reference evidence="13" key="2">
    <citation type="submission" date="2017-10" db="EMBL/GenBank/DDBJ databases">
        <title>Ladona fulva Genome sequencing and assembly.</title>
        <authorList>
            <person name="Murali S."/>
            <person name="Richards S."/>
            <person name="Bandaranaike D."/>
            <person name="Bellair M."/>
            <person name="Blankenburg K."/>
            <person name="Chao H."/>
            <person name="Dinh H."/>
            <person name="Doddapaneni H."/>
            <person name="Dugan-Rocha S."/>
            <person name="Elkadiri S."/>
            <person name="Gnanaolivu R."/>
            <person name="Hernandez B."/>
            <person name="Skinner E."/>
            <person name="Javaid M."/>
            <person name="Lee S."/>
            <person name="Li M."/>
            <person name="Ming W."/>
            <person name="Munidasa M."/>
            <person name="Muniz J."/>
            <person name="Nguyen L."/>
            <person name="Hughes D."/>
            <person name="Osuji N."/>
            <person name="Pu L.-L."/>
            <person name="Puazo M."/>
            <person name="Qu C."/>
            <person name="Quiroz J."/>
            <person name="Raj R."/>
            <person name="Weissenberger G."/>
            <person name="Xin Y."/>
            <person name="Zou X."/>
            <person name="Han Y."/>
            <person name="Worley K."/>
            <person name="Muzny D."/>
            <person name="Gibbs R."/>
        </authorList>
    </citation>
    <scope>NUCLEOTIDE SEQUENCE</scope>
    <source>
        <strain evidence="13">Sampled in the wild</strain>
    </source>
</reference>
<dbReference type="EMBL" id="KZ308490">
    <property type="protein sequence ID" value="KAG8230478.1"/>
    <property type="molecule type" value="Genomic_DNA"/>
</dbReference>
<reference evidence="13" key="1">
    <citation type="submission" date="2013-04" db="EMBL/GenBank/DDBJ databases">
        <authorList>
            <person name="Qu J."/>
            <person name="Murali S.C."/>
            <person name="Bandaranaike D."/>
            <person name="Bellair M."/>
            <person name="Blankenburg K."/>
            <person name="Chao H."/>
            <person name="Dinh H."/>
            <person name="Doddapaneni H."/>
            <person name="Downs B."/>
            <person name="Dugan-Rocha S."/>
            <person name="Elkadiri S."/>
            <person name="Gnanaolivu R.D."/>
            <person name="Hernandez B."/>
            <person name="Javaid M."/>
            <person name="Jayaseelan J.C."/>
            <person name="Lee S."/>
            <person name="Li M."/>
            <person name="Ming W."/>
            <person name="Munidasa M."/>
            <person name="Muniz J."/>
            <person name="Nguyen L."/>
            <person name="Ongeri F."/>
            <person name="Osuji N."/>
            <person name="Pu L.-L."/>
            <person name="Puazo M."/>
            <person name="Qu C."/>
            <person name="Quiroz J."/>
            <person name="Raj R."/>
            <person name="Weissenberger G."/>
            <person name="Xin Y."/>
            <person name="Zou X."/>
            <person name="Han Y."/>
            <person name="Richards S."/>
            <person name="Worley K."/>
            <person name="Muzny D."/>
            <person name="Gibbs R."/>
        </authorList>
    </citation>
    <scope>NUCLEOTIDE SEQUENCE</scope>
    <source>
        <strain evidence="13">Sampled in the wild</strain>
    </source>
</reference>
<evidence type="ECO:0000256" key="1">
    <source>
        <dbReference type="ARBA" id="ARBA00004123"/>
    </source>
</evidence>
<evidence type="ECO:0000313" key="14">
    <source>
        <dbReference type="Proteomes" id="UP000792457"/>
    </source>
</evidence>
<dbReference type="PANTHER" id="PTHR13135">
    <property type="entry name" value="CYTOSOLIC RESINIFERATOXIN BINDING PROTEIN RBP-26"/>
    <property type="match status" value="1"/>
</dbReference>
<dbReference type="GO" id="GO:0005737">
    <property type="term" value="C:cytoplasm"/>
    <property type="evidence" value="ECO:0007669"/>
    <property type="project" value="UniProtKB-SubCell"/>
</dbReference>
<dbReference type="OrthoDB" id="20573at2759"/>
<keyword evidence="8" id="KW-0653">Protein transport</keyword>
<evidence type="ECO:0000256" key="11">
    <source>
        <dbReference type="SAM" id="MobiDB-lite"/>
    </source>
</evidence>
<name>A0A8K0P2Y0_LADFU</name>
<protein>
    <recommendedName>
        <fullName evidence="4">Phosphorylated adapter RNA export protein</fullName>
    </recommendedName>
    <alternativeName>
        <fullName evidence="10">RNA U small nuclear RNA export adapter protein</fullName>
    </alternativeName>
</protein>
<dbReference type="FunFam" id="1.10.10.1440:FF:000001">
    <property type="entry name" value="phosphorylated adapter RNA export protein-like"/>
    <property type="match status" value="1"/>
</dbReference>
<dbReference type="GO" id="GO:0003723">
    <property type="term" value="F:RNA binding"/>
    <property type="evidence" value="ECO:0007669"/>
    <property type="project" value="UniProtKB-KW"/>
</dbReference>
<feature type="region of interest" description="Disordered" evidence="11">
    <location>
        <begin position="1"/>
        <end position="70"/>
    </location>
</feature>
<feature type="compositionally biased region" description="Basic and acidic residues" evidence="11">
    <location>
        <begin position="333"/>
        <end position="346"/>
    </location>
</feature>
<evidence type="ECO:0000256" key="2">
    <source>
        <dbReference type="ARBA" id="ARBA00004496"/>
    </source>
</evidence>
<dbReference type="AlphaFoldDB" id="A0A8K0P2Y0"/>
<dbReference type="InterPro" id="IPR019385">
    <property type="entry name" value="PHAX_RNA-binding_domain"/>
</dbReference>
<feature type="region of interest" description="Disordered" evidence="11">
    <location>
        <begin position="324"/>
        <end position="381"/>
    </location>
</feature>
<keyword evidence="6" id="KW-0963">Cytoplasm</keyword>
<comment type="caution">
    <text evidence="13">The sequence shown here is derived from an EMBL/GenBank/DDBJ whole genome shotgun (WGS) entry which is preliminary data.</text>
</comment>
<dbReference type="Pfam" id="PF10258">
    <property type="entry name" value="PHAX_RNA-bd"/>
    <property type="match status" value="1"/>
</dbReference>
<dbReference type="InterPro" id="IPR038092">
    <property type="entry name" value="PHAX_RNA-binding_sf"/>
</dbReference>
<dbReference type="GO" id="GO:0015031">
    <property type="term" value="P:protein transport"/>
    <property type="evidence" value="ECO:0007669"/>
    <property type="project" value="UniProtKB-KW"/>
</dbReference>
<evidence type="ECO:0000256" key="10">
    <source>
        <dbReference type="ARBA" id="ARBA00030834"/>
    </source>
</evidence>
<evidence type="ECO:0000259" key="12">
    <source>
        <dbReference type="Pfam" id="PF10258"/>
    </source>
</evidence>
<dbReference type="Proteomes" id="UP000792457">
    <property type="component" value="Unassembled WGS sequence"/>
</dbReference>
<dbReference type="InterPro" id="IPR039047">
    <property type="entry name" value="PHAX"/>
</dbReference>
<evidence type="ECO:0000256" key="3">
    <source>
        <dbReference type="ARBA" id="ARBA00006094"/>
    </source>
</evidence>
<gene>
    <name evidence="13" type="ORF">J437_LFUL013519</name>
</gene>
<evidence type="ECO:0000256" key="5">
    <source>
        <dbReference type="ARBA" id="ARBA00022448"/>
    </source>
</evidence>
<evidence type="ECO:0000256" key="6">
    <source>
        <dbReference type="ARBA" id="ARBA00022490"/>
    </source>
</evidence>